<dbReference type="PROSITE" id="PS50826">
    <property type="entry name" value="RUN"/>
    <property type="match status" value="1"/>
</dbReference>
<dbReference type="SUPFAM" id="SSF57903">
    <property type="entry name" value="FYVE/PHD zinc finger"/>
    <property type="match status" value="1"/>
</dbReference>
<dbReference type="CDD" id="cd15721">
    <property type="entry name" value="FYVE_RUFY1_like"/>
    <property type="match status" value="1"/>
</dbReference>
<reference evidence="9 10" key="1">
    <citation type="journal article" date="2022" name="Nat. Ecol. Evol.">
        <title>A masculinizing supergene underlies an exaggerated male reproductive morph in a spider.</title>
        <authorList>
            <person name="Hendrickx F."/>
            <person name="De Corte Z."/>
            <person name="Sonet G."/>
            <person name="Van Belleghem S.M."/>
            <person name="Kostlbacher S."/>
            <person name="Vangestel C."/>
        </authorList>
    </citation>
    <scope>NUCLEOTIDE SEQUENCE [LARGE SCALE GENOMIC DNA]</scope>
    <source>
        <strain evidence="9">W744_W776</strain>
    </source>
</reference>
<evidence type="ECO:0000259" key="7">
    <source>
        <dbReference type="PROSITE" id="PS50178"/>
    </source>
</evidence>
<dbReference type="Gene3D" id="1.20.58.900">
    <property type="match status" value="1"/>
</dbReference>
<feature type="coiled-coil region" evidence="6">
    <location>
        <begin position="312"/>
        <end position="452"/>
    </location>
</feature>
<evidence type="ECO:0000259" key="8">
    <source>
        <dbReference type="PROSITE" id="PS50826"/>
    </source>
</evidence>
<dbReference type="InterPro" id="IPR004012">
    <property type="entry name" value="Run_dom"/>
</dbReference>
<dbReference type="InterPro" id="IPR000306">
    <property type="entry name" value="Znf_FYVE"/>
</dbReference>
<evidence type="ECO:0008006" key="11">
    <source>
        <dbReference type="Google" id="ProtNLM"/>
    </source>
</evidence>
<keyword evidence="4 6" id="KW-0175">Coiled coil</keyword>
<dbReference type="FunFam" id="3.30.40.10:FF:000046">
    <property type="entry name" value="RUN and FYVE domain containing 2"/>
    <property type="match status" value="1"/>
</dbReference>
<feature type="domain" description="FYVE-type" evidence="7">
    <location>
        <begin position="628"/>
        <end position="686"/>
    </location>
</feature>
<keyword evidence="2 5" id="KW-0863">Zinc-finger</keyword>
<dbReference type="GO" id="GO:0005737">
    <property type="term" value="C:cytoplasm"/>
    <property type="evidence" value="ECO:0007669"/>
    <property type="project" value="TreeGrafter"/>
</dbReference>
<feature type="coiled-coil region" evidence="6">
    <location>
        <begin position="537"/>
        <end position="571"/>
    </location>
</feature>
<comment type="caution">
    <text evidence="9">The sequence shown here is derived from an EMBL/GenBank/DDBJ whole genome shotgun (WGS) entry which is preliminary data.</text>
</comment>
<dbReference type="SUPFAM" id="SSF140741">
    <property type="entry name" value="RUN domain-like"/>
    <property type="match status" value="1"/>
</dbReference>
<dbReference type="GO" id="GO:0008270">
    <property type="term" value="F:zinc ion binding"/>
    <property type="evidence" value="ECO:0007669"/>
    <property type="project" value="UniProtKB-KW"/>
</dbReference>
<evidence type="ECO:0000256" key="4">
    <source>
        <dbReference type="ARBA" id="ARBA00023054"/>
    </source>
</evidence>
<keyword evidence="1" id="KW-0479">Metal-binding</keyword>
<keyword evidence="10" id="KW-1185">Reference proteome</keyword>
<keyword evidence="3" id="KW-0862">Zinc</keyword>
<sequence>MENNHEEQSDPRPLRISADRWPVLLVSSEPRMDKRYETFFLNLICISAFEVMAKDTIYLCNFRVSVDGEWLCLRELTDVQFDAQQISPIQKTYEAKEEKDPVAIERSNLLNVIKLVVKELIESSLKYGRQLDSDHVPLQHFFILMEHAMRHGLKPKKGLLGPKKELWNVLEAVEKYMPEASDITSSVRELPSVKTHLGRARAWLRLALMQKKLSDYFRMLIDGKDEYLREFYEHDALMMSDEAIVVGGLLVGLNVIDCNLCVKEEDLDYQQGVIDFSLYLREPNADVQPFEGVEASNFTAVLDQKNYIEELNRHLNATVTDLQQKVEQLQTTNALMKEDLAISKNQVLALQDENAELKKICDKLTAENKKKLDEWRADMSAELETYQTTQVGLDSMYTDIRNQLQDEVAKKKELEVECELQRTLRDEAEVAMKLLEKDIHEKQDSILSMRRQLEDIKAINLQLYNKLQTSEKDLKEKNEFTGELESKIVKLNRSLHELEDKSYDLVSLKTKNEELIRKLGAQLAEKDQIKSVLESDLKIERAQRASLQSTIENYQRQIATLKDNIRKTQLVTQEYEKLKVSHSELQKLHSEHERTLEEMGIQLKESKLKIEDLKENQMAMKEAVWTQDRQVTYCKQCNKAFSVARRKHHCRNCGEIFCNACSDNTMPLPSSAKPVRVCDMCYTLLLQRYSATTDYT</sequence>
<name>A0AAV6VT62_9ARAC</name>
<dbReference type="CDD" id="cd17681">
    <property type="entry name" value="RUN_RUFY1_like"/>
    <property type="match status" value="1"/>
</dbReference>
<proteinExistence type="predicted"/>
<evidence type="ECO:0000256" key="5">
    <source>
        <dbReference type="PROSITE-ProRule" id="PRU00091"/>
    </source>
</evidence>
<dbReference type="PANTHER" id="PTHR45956">
    <property type="entry name" value="RUN AND FYVE DOMAIN-CONTAINING PROTEIN 2-LIKE PROTEIN"/>
    <property type="match status" value="1"/>
</dbReference>
<evidence type="ECO:0000313" key="10">
    <source>
        <dbReference type="Proteomes" id="UP000827092"/>
    </source>
</evidence>
<accession>A0AAV6VT62</accession>
<feature type="domain" description="RUN" evidence="8">
    <location>
        <begin position="132"/>
        <end position="265"/>
    </location>
</feature>
<dbReference type="AlphaFoldDB" id="A0AAV6VT62"/>
<dbReference type="PROSITE" id="PS50178">
    <property type="entry name" value="ZF_FYVE"/>
    <property type="match status" value="1"/>
</dbReference>
<evidence type="ECO:0000256" key="2">
    <source>
        <dbReference type="ARBA" id="ARBA00022771"/>
    </source>
</evidence>
<dbReference type="InterPro" id="IPR047335">
    <property type="entry name" value="RUFY1-3"/>
</dbReference>
<dbReference type="InterPro" id="IPR011011">
    <property type="entry name" value="Znf_FYVE_PHD"/>
</dbReference>
<dbReference type="Proteomes" id="UP000827092">
    <property type="component" value="Unassembled WGS sequence"/>
</dbReference>
<dbReference type="InterPro" id="IPR013083">
    <property type="entry name" value="Znf_RING/FYVE/PHD"/>
</dbReference>
<feature type="coiled-coil region" evidence="6">
    <location>
        <begin position="596"/>
        <end position="623"/>
    </location>
</feature>
<evidence type="ECO:0000256" key="6">
    <source>
        <dbReference type="SAM" id="Coils"/>
    </source>
</evidence>
<evidence type="ECO:0000313" key="9">
    <source>
        <dbReference type="EMBL" id="KAG8198946.1"/>
    </source>
</evidence>
<gene>
    <name evidence="9" type="ORF">JTE90_015150</name>
</gene>
<dbReference type="Pfam" id="PF02759">
    <property type="entry name" value="RUN"/>
    <property type="match status" value="1"/>
</dbReference>
<dbReference type="Pfam" id="PF01363">
    <property type="entry name" value="FYVE"/>
    <property type="match status" value="1"/>
</dbReference>
<dbReference type="SMART" id="SM00064">
    <property type="entry name" value="FYVE"/>
    <property type="match status" value="1"/>
</dbReference>
<evidence type="ECO:0000256" key="1">
    <source>
        <dbReference type="ARBA" id="ARBA00022723"/>
    </source>
</evidence>
<dbReference type="PANTHER" id="PTHR45956:SF6">
    <property type="entry name" value="RUN DOMAIN-CONTAINING PROTEIN"/>
    <property type="match status" value="1"/>
</dbReference>
<dbReference type="Gene3D" id="3.30.40.10">
    <property type="entry name" value="Zinc/RING finger domain, C3HC4 (zinc finger)"/>
    <property type="match status" value="1"/>
</dbReference>
<organism evidence="9 10">
    <name type="scientific">Oedothorax gibbosus</name>
    <dbReference type="NCBI Taxonomy" id="931172"/>
    <lineage>
        <taxon>Eukaryota</taxon>
        <taxon>Metazoa</taxon>
        <taxon>Ecdysozoa</taxon>
        <taxon>Arthropoda</taxon>
        <taxon>Chelicerata</taxon>
        <taxon>Arachnida</taxon>
        <taxon>Araneae</taxon>
        <taxon>Araneomorphae</taxon>
        <taxon>Entelegynae</taxon>
        <taxon>Araneoidea</taxon>
        <taxon>Linyphiidae</taxon>
        <taxon>Erigoninae</taxon>
        <taxon>Oedothorax</taxon>
    </lineage>
</organism>
<evidence type="ECO:0000256" key="3">
    <source>
        <dbReference type="ARBA" id="ARBA00022833"/>
    </source>
</evidence>
<dbReference type="SMART" id="SM00593">
    <property type="entry name" value="RUN"/>
    <property type="match status" value="1"/>
</dbReference>
<dbReference type="InterPro" id="IPR017455">
    <property type="entry name" value="Znf_FYVE-rel"/>
</dbReference>
<dbReference type="InterPro" id="IPR037213">
    <property type="entry name" value="Run_dom_sf"/>
</dbReference>
<dbReference type="EMBL" id="JAFNEN010000034">
    <property type="protein sequence ID" value="KAG8198946.1"/>
    <property type="molecule type" value="Genomic_DNA"/>
</dbReference>
<dbReference type="FunFam" id="1.20.58.900:FF:000011">
    <property type="entry name" value="Uncharacterized protein, isoform B"/>
    <property type="match status" value="1"/>
</dbReference>
<protein>
    <recommendedName>
        <fullName evidence="11">RUN and FYVE domain-containing protein 2</fullName>
    </recommendedName>
</protein>